<feature type="chain" id="PRO_5018334153" evidence="7">
    <location>
        <begin position="26"/>
        <end position="1025"/>
    </location>
</feature>
<proteinExistence type="evidence at transcript level"/>
<evidence type="ECO:0000313" key="9">
    <source>
        <dbReference type="EMBL" id="AXY94922.1"/>
    </source>
</evidence>
<dbReference type="PROSITE" id="PS00284">
    <property type="entry name" value="SERPIN"/>
    <property type="match status" value="1"/>
</dbReference>
<evidence type="ECO:0000259" key="8">
    <source>
        <dbReference type="SMART" id="SM00093"/>
    </source>
</evidence>
<keyword evidence="4" id="KW-1015">Disulfide bond</keyword>
<dbReference type="CDD" id="cd19579">
    <property type="entry name" value="serpin1K-like"/>
    <property type="match status" value="1"/>
</dbReference>
<dbReference type="InterPro" id="IPR036084">
    <property type="entry name" value="Ser_inhib-like_sf"/>
</dbReference>
<keyword evidence="7" id="KW-0732">Signal</keyword>
<protein>
    <submittedName>
        <fullName evidence="9">Zonadhesin-like A</fullName>
    </submittedName>
</protein>
<dbReference type="Gene3D" id="3.30.497.10">
    <property type="entry name" value="Antithrombin, subunit I, domain 2"/>
    <property type="match status" value="1"/>
</dbReference>
<evidence type="ECO:0000256" key="1">
    <source>
        <dbReference type="ARBA" id="ARBA00009500"/>
    </source>
</evidence>
<evidence type="ECO:0000256" key="2">
    <source>
        <dbReference type="ARBA" id="ARBA00022690"/>
    </source>
</evidence>
<evidence type="ECO:0000256" key="7">
    <source>
        <dbReference type="SAM" id="SignalP"/>
    </source>
</evidence>
<sequence length="1025" mass="110692">MFKMFFLIAIAANVFLLVSTTETCGENEVYVDCPDTVCEPQKCSELGFPVPCLAIPVNGTCPGDPGCICETGYVRNECGICIPSKDCPSCGGDENATAGCGVNCNKHCSDIGKEPGGCIQVCYPNACDCKDGYYLDDNTGKCVLPNQCTKSNHNSQETSSSSNSTSTSSSSASSNNNNGKSTSSTSSLSQSSSSSISKSSTSGKSSSTSSSSSNAASSSSSSGSSSSSSVSSSSSSSSSNTNNSNNVSCGGDENAKPGCGVNCNRHCKDIGKKPGACILVCYENGCDCKPGYYLDDNTGKCVLPSQCTLPCGVNEVYSNCTNAGCEPKTCAETGIPLPCDQPDECLKGCICKSNYLRADNGTCIPRDQCPACGGDPNAQPGCGVNCGRLCSNYNDGPVPCPLICNINGCDCREGYVFDENLKKCVLPEDCSKPICTGPNEVYDDHPIICPPQTCDSIGKSYSCPSRLTSSKGACVCRKGYLRNEDGKCIPKEDCHKCLGQNEVYDPCPPICPPQTCDAIGKSYSCPSIPTNPTEVPGYCKPACRCKPGYYRNLIDQCISKKDCLKCTGPHEYFSCGGACDNVCATIKKQNQTHCPIINITCNRKCYCEADYARNVNGTCIPIDECEYDCTSTSIEGSTGGDDEEDDDEEVQNRLIQGNTDFTGNFLYEVIKKNPLTSVVMSPFSVLIPLAQLALYTEPGNSYDQLLNTLNLKSKDEIRRVFPALISSLKSQEEAILDLAAKIYVNKQYQLTDNFENDSRDVFGAEAENIDFSKPDQAADTINAWIEKETRELIKNVVSADMFSAYTRLVLTNVIYFLGNWQKQFNPNDTKTEDFHISNTDTVQVPLMYQKGVFRYAESKDLNCKILEITYKGGNFSYIAFLPNDVDGYNIVAEKIRDPDVFNTALDLLKYETCYLYIPRHEITTGIDLVDILQKVNVTDIFDTKKADLSGILTNNEELGVSAAIQRANIKFDETGTEAAAVNVIIVGTTSASPPETVYTFRADHPFIFYLLLERNPLFCGVYAGN</sequence>
<dbReference type="InterPro" id="IPR002919">
    <property type="entry name" value="TIL_dom"/>
</dbReference>
<dbReference type="PANTHER" id="PTHR11461:SF211">
    <property type="entry name" value="GH10112P-RELATED"/>
    <property type="match status" value="1"/>
</dbReference>
<evidence type="ECO:0000256" key="6">
    <source>
        <dbReference type="SAM" id="MobiDB-lite"/>
    </source>
</evidence>
<dbReference type="AlphaFoldDB" id="A0A3G1T1Q1"/>
<dbReference type="Gene3D" id="2.10.25.10">
    <property type="entry name" value="Laminin"/>
    <property type="match status" value="8"/>
</dbReference>
<dbReference type="InterPro" id="IPR042178">
    <property type="entry name" value="Serpin_sf_1"/>
</dbReference>
<comment type="similarity">
    <text evidence="1 5">Belongs to the serpin family.</text>
</comment>
<gene>
    <name evidence="9" type="primary">ZdA</name>
</gene>
<dbReference type="Pfam" id="PF00079">
    <property type="entry name" value="Serpin"/>
    <property type="match status" value="1"/>
</dbReference>
<evidence type="ECO:0000256" key="4">
    <source>
        <dbReference type="ARBA" id="ARBA00023157"/>
    </source>
</evidence>
<evidence type="ECO:0000256" key="3">
    <source>
        <dbReference type="ARBA" id="ARBA00022900"/>
    </source>
</evidence>
<feature type="domain" description="Serpin" evidence="8">
    <location>
        <begin position="663"/>
        <end position="1025"/>
    </location>
</feature>
<dbReference type="EMBL" id="MG770320">
    <property type="protein sequence ID" value="AXY94922.1"/>
    <property type="molecule type" value="mRNA"/>
</dbReference>
<dbReference type="InterPro" id="IPR023796">
    <property type="entry name" value="Serpin_dom"/>
</dbReference>
<dbReference type="SMART" id="SM00093">
    <property type="entry name" value="SERPIN"/>
    <property type="match status" value="1"/>
</dbReference>
<reference evidence="9" key="1">
    <citation type="journal article" date="2018" name="Insect Biochem. Mol. Biol.">
        <title>The expansion of genes encoding soluble silk components in the greater wax moth, Galleria mellonella.</title>
        <authorList>
            <person name="Kludkiewicz B."/>
            <person name="Kucerova L."/>
            <person name="Konikova T."/>
            <person name="Strnad H."/>
            <person name="Hradilova M."/>
            <person name="Zaloudikova A."/>
            <person name="Sehadova H."/>
            <person name="Konik P."/>
            <person name="Sehnal F."/>
            <person name="Zurovec M."/>
        </authorList>
    </citation>
    <scope>NUCLEOTIDE SEQUENCE</scope>
    <source>
        <tissue evidence="9">Larval silk glands</tissue>
    </source>
</reference>
<dbReference type="Gene3D" id="2.30.39.10">
    <property type="entry name" value="Alpha-1-antitrypsin, domain 1"/>
    <property type="match status" value="1"/>
</dbReference>
<dbReference type="InterPro" id="IPR000215">
    <property type="entry name" value="Serpin_fam"/>
</dbReference>
<feature type="signal peptide" evidence="7">
    <location>
        <begin position="1"/>
        <end position="25"/>
    </location>
</feature>
<dbReference type="SUPFAM" id="SSF57567">
    <property type="entry name" value="Serine protease inhibitors"/>
    <property type="match status" value="6"/>
</dbReference>
<dbReference type="GO" id="GO:0004867">
    <property type="term" value="F:serine-type endopeptidase inhibitor activity"/>
    <property type="evidence" value="ECO:0007669"/>
    <property type="project" value="UniProtKB-KW"/>
</dbReference>
<dbReference type="FunFam" id="2.10.25.10:FF:000674">
    <property type="entry name" value="Mucin-2"/>
    <property type="match status" value="1"/>
</dbReference>
<dbReference type="PANTHER" id="PTHR11461">
    <property type="entry name" value="SERINE PROTEASE INHIBITOR, SERPIN"/>
    <property type="match status" value="1"/>
</dbReference>
<dbReference type="SUPFAM" id="SSF56574">
    <property type="entry name" value="Serpins"/>
    <property type="match status" value="1"/>
</dbReference>
<dbReference type="CDD" id="cd19941">
    <property type="entry name" value="TIL"/>
    <property type="match status" value="8"/>
</dbReference>
<keyword evidence="3" id="KW-0722">Serine protease inhibitor</keyword>
<organism evidence="9">
    <name type="scientific">Galleria mellonella</name>
    <name type="common">Greater wax moth</name>
    <dbReference type="NCBI Taxonomy" id="7137"/>
    <lineage>
        <taxon>Eukaryota</taxon>
        <taxon>Metazoa</taxon>
        <taxon>Ecdysozoa</taxon>
        <taxon>Arthropoda</taxon>
        <taxon>Hexapoda</taxon>
        <taxon>Insecta</taxon>
        <taxon>Pterygota</taxon>
        <taxon>Neoptera</taxon>
        <taxon>Endopterygota</taxon>
        <taxon>Lepidoptera</taxon>
        <taxon>Glossata</taxon>
        <taxon>Ditrysia</taxon>
        <taxon>Pyraloidea</taxon>
        <taxon>Pyralidae</taxon>
        <taxon>Galleriinae</taxon>
        <taxon>Galleria</taxon>
    </lineage>
</organism>
<feature type="region of interest" description="Disordered" evidence="6">
    <location>
        <begin position="151"/>
        <end position="246"/>
    </location>
</feature>
<dbReference type="InterPro" id="IPR042185">
    <property type="entry name" value="Serpin_sf_2"/>
</dbReference>
<keyword evidence="2" id="KW-0646">Protease inhibitor</keyword>
<dbReference type="GO" id="GO:0005615">
    <property type="term" value="C:extracellular space"/>
    <property type="evidence" value="ECO:0007669"/>
    <property type="project" value="InterPro"/>
</dbReference>
<dbReference type="Pfam" id="PF01826">
    <property type="entry name" value="TIL"/>
    <property type="match status" value="5"/>
</dbReference>
<name>A0A3G1T1Q1_GALME</name>
<dbReference type="InterPro" id="IPR023795">
    <property type="entry name" value="Serpin_CS"/>
</dbReference>
<accession>A0A3G1T1Q1</accession>
<evidence type="ECO:0000256" key="5">
    <source>
        <dbReference type="RuleBase" id="RU000411"/>
    </source>
</evidence>
<dbReference type="InterPro" id="IPR036186">
    <property type="entry name" value="Serpin_sf"/>
</dbReference>